<evidence type="ECO:0000313" key="5">
    <source>
        <dbReference type="Proteomes" id="UP000092607"/>
    </source>
</evidence>
<dbReference type="EMBL" id="LZMS01000088">
    <property type="protein sequence ID" value="OBX60238.1"/>
    <property type="molecule type" value="Genomic_DNA"/>
</dbReference>
<dbReference type="SUPFAM" id="SSF52964">
    <property type="entry name" value="TolB, N-terminal domain"/>
    <property type="match status" value="1"/>
</dbReference>
<accession>A0A1B8PWH6</accession>
<feature type="chain" id="PRO_5008611872" description="TolB N-terminal domain-containing protein" evidence="2">
    <location>
        <begin position="25"/>
        <end position="436"/>
    </location>
</feature>
<dbReference type="Pfam" id="PF07676">
    <property type="entry name" value="PD40"/>
    <property type="match status" value="5"/>
</dbReference>
<dbReference type="RefSeq" id="WP_065255629.1">
    <property type="nucleotide sequence ID" value="NZ_JARDJM010000003.1"/>
</dbReference>
<evidence type="ECO:0000256" key="1">
    <source>
        <dbReference type="ARBA" id="ARBA00009820"/>
    </source>
</evidence>
<dbReference type="PANTHER" id="PTHR36842">
    <property type="entry name" value="PROTEIN TOLB HOMOLOG"/>
    <property type="match status" value="1"/>
</dbReference>
<comment type="similarity">
    <text evidence="1">Belongs to the TolB family.</text>
</comment>
<dbReference type="SUPFAM" id="SSF69304">
    <property type="entry name" value="Tricorn protease N-terminal domain"/>
    <property type="match status" value="1"/>
</dbReference>
<dbReference type="Gene3D" id="2.120.10.30">
    <property type="entry name" value="TolB, C-terminal domain"/>
    <property type="match status" value="1"/>
</dbReference>
<dbReference type="InterPro" id="IPR007195">
    <property type="entry name" value="TolB_N"/>
</dbReference>
<protein>
    <recommendedName>
        <fullName evidence="3">TolB N-terminal domain-containing protein</fullName>
    </recommendedName>
</protein>
<organism evidence="4 5">
    <name type="scientific">Moraxella lacunata</name>
    <dbReference type="NCBI Taxonomy" id="477"/>
    <lineage>
        <taxon>Bacteria</taxon>
        <taxon>Pseudomonadati</taxon>
        <taxon>Pseudomonadota</taxon>
        <taxon>Gammaproteobacteria</taxon>
        <taxon>Moraxellales</taxon>
        <taxon>Moraxellaceae</taxon>
        <taxon>Moraxella</taxon>
    </lineage>
</organism>
<reference evidence="4 5" key="1">
    <citation type="submission" date="2016-06" db="EMBL/GenBank/DDBJ databases">
        <title>Draft genome of Moraxella lacunata CCUG 57757A.</title>
        <authorList>
            <person name="Salva-Serra F."/>
            <person name="Engstrom-Jakobsson H."/>
            <person name="Thorell K."/>
            <person name="Gonzales-Siles L."/>
            <person name="Karlsson R."/>
            <person name="Boulund F."/>
            <person name="Engstrand L."/>
            <person name="Kristiansson E."/>
            <person name="Moore E."/>
        </authorList>
    </citation>
    <scope>NUCLEOTIDE SEQUENCE [LARGE SCALE GENOMIC DNA]</scope>
    <source>
        <strain evidence="4 5">CCUG 57757A</strain>
    </source>
</reference>
<dbReference type="GO" id="GO:0015031">
    <property type="term" value="P:protein transport"/>
    <property type="evidence" value="ECO:0007669"/>
    <property type="project" value="InterPro"/>
</dbReference>
<dbReference type="PANTHER" id="PTHR36842:SF1">
    <property type="entry name" value="PROTEIN TOLB"/>
    <property type="match status" value="1"/>
</dbReference>
<dbReference type="GO" id="GO:0042597">
    <property type="term" value="C:periplasmic space"/>
    <property type="evidence" value="ECO:0007669"/>
    <property type="project" value="InterPro"/>
</dbReference>
<proteinExistence type="inferred from homology"/>
<name>A0A1B8PWH6_MORLA</name>
<evidence type="ECO:0000313" key="4">
    <source>
        <dbReference type="EMBL" id="OBX60238.1"/>
    </source>
</evidence>
<evidence type="ECO:0000259" key="3">
    <source>
        <dbReference type="Pfam" id="PF04052"/>
    </source>
</evidence>
<sequence>MNIKTPLSYLALAVALVVASPAFAVGYGSLNSTSSDSELNFDIDVDGVQNPYQIAFIPFAGDSMVSNTVINNLSHTELKTTSQNLPQRAYSSAEISQNLSHWQNTGFNYVVVGHAQSATGGKIAIVFEVIEVATGRVMQGLQTRYSDNNPSALRHTAHVVSDKIYEIITGEPGDFTGRIAYVEETGDPRNKTSTLKVMDADGQNVRILFSTQGSIFSPAWSPDGQRIAYSVQKPNGLPVIHLQNANSSGGGQVITPFRGNNLGASFSPDGTSILFSGSHENNDPSIYELHIASGQLKRLTNMTGAENSPQYTPDGRSFIFTADNGSRTPRLYRYNMNTGQASAIGGAGAIPRVSPDGSKIAYVSGRSLVVTGVGTIDTTGIDESASFSPNGNRIVYSSYKGGRGQMTIRSLKAGQSFTLQTQGTVREPTWSRGGIN</sequence>
<feature type="domain" description="TolB N-terminal" evidence="3">
    <location>
        <begin position="46"/>
        <end position="136"/>
    </location>
</feature>
<dbReference type="InterPro" id="IPR011042">
    <property type="entry name" value="6-blade_b-propeller_TolB-like"/>
</dbReference>
<comment type="caution">
    <text evidence="4">The sequence shown here is derived from an EMBL/GenBank/DDBJ whole genome shotgun (WGS) entry which is preliminary data.</text>
</comment>
<evidence type="ECO:0000256" key="2">
    <source>
        <dbReference type="SAM" id="SignalP"/>
    </source>
</evidence>
<dbReference type="InterPro" id="IPR011659">
    <property type="entry name" value="WD40"/>
</dbReference>
<keyword evidence="2" id="KW-0732">Signal</keyword>
<dbReference type="OrthoDB" id="9802240at2"/>
<feature type="signal peptide" evidence="2">
    <location>
        <begin position="1"/>
        <end position="24"/>
    </location>
</feature>
<dbReference type="Pfam" id="PF04052">
    <property type="entry name" value="TolB_N"/>
    <property type="match status" value="1"/>
</dbReference>
<dbReference type="Gene3D" id="3.40.50.10070">
    <property type="entry name" value="TolB, N-terminal domain"/>
    <property type="match status" value="1"/>
</dbReference>
<dbReference type="AlphaFoldDB" id="A0A1B8PWH6"/>
<dbReference type="Proteomes" id="UP000092607">
    <property type="component" value="Unassembled WGS sequence"/>
</dbReference>
<gene>
    <name evidence="4" type="ORF">A9309_09605</name>
</gene>